<evidence type="ECO:0000259" key="9">
    <source>
        <dbReference type="SMART" id="SM00415"/>
    </source>
</evidence>
<feature type="coiled-coil region" evidence="7">
    <location>
        <begin position="140"/>
        <end position="181"/>
    </location>
</feature>
<feature type="coiled-coil region" evidence="7">
    <location>
        <begin position="409"/>
        <end position="436"/>
    </location>
</feature>
<comment type="similarity">
    <text evidence="6">Belongs to the HSF family.</text>
</comment>
<evidence type="ECO:0000256" key="2">
    <source>
        <dbReference type="ARBA" id="ARBA00023015"/>
    </source>
</evidence>
<dbReference type="Gene3D" id="1.10.10.10">
    <property type="entry name" value="Winged helix-like DNA-binding domain superfamily/Winged helix DNA-binding domain"/>
    <property type="match status" value="1"/>
</dbReference>
<feature type="region of interest" description="Disordered" evidence="8">
    <location>
        <begin position="284"/>
        <end position="389"/>
    </location>
</feature>
<keyword evidence="5" id="KW-0539">Nucleus</keyword>
<feature type="region of interest" description="Disordered" evidence="8">
    <location>
        <begin position="583"/>
        <end position="602"/>
    </location>
</feature>
<feature type="coiled-coil region" evidence="7">
    <location>
        <begin position="646"/>
        <end position="673"/>
    </location>
</feature>
<dbReference type="RefSeq" id="XP_014160685.1">
    <property type="nucleotide sequence ID" value="XM_014305210.1"/>
</dbReference>
<feature type="region of interest" description="Disordered" evidence="8">
    <location>
        <begin position="952"/>
        <end position="1005"/>
    </location>
</feature>
<evidence type="ECO:0000256" key="8">
    <source>
        <dbReference type="SAM" id="MobiDB-lite"/>
    </source>
</evidence>
<keyword evidence="3" id="KW-0238">DNA-binding</keyword>
<dbReference type="GO" id="GO:0005634">
    <property type="term" value="C:nucleus"/>
    <property type="evidence" value="ECO:0007669"/>
    <property type="project" value="UniProtKB-SubCell"/>
</dbReference>
<feature type="domain" description="HSF-type DNA-binding" evidence="9">
    <location>
        <begin position="19"/>
        <end position="123"/>
    </location>
</feature>
<dbReference type="PRINTS" id="PR00056">
    <property type="entry name" value="HSFDOMAIN"/>
</dbReference>
<dbReference type="PANTHER" id="PTHR10015:SF427">
    <property type="entry name" value="HEAT SHOCK FACTOR PROTEIN"/>
    <property type="match status" value="1"/>
</dbReference>
<evidence type="ECO:0000313" key="10">
    <source>
        <dbReference type="EMBL" id="KNC86783.1"/>
    </source>
</evidence>
<dbReference type="InterPro" id="IPR036388">
    <property type="entry name" value="WH-like_DNA-bd_sf"/>
</dbReference>
<name>A0A0L0GET4_9EUKA</name>
<evidence type="ECO:0000256" key="5">
    <source>
        <dbReference type="ARBA" id="ARBA00023242"/>
    </source>
</evidence>
<feature type="region of interest" description="Disordered" evidence="8">
    <location>
        <begin position="437"/>
        <end position="456"/>
    </location>
</feature>
<feature type="compositionally biased region" description="Low complexity" evidence="8">
    <location>
        <begin position="323"/>
        <end position="335"/>
    </location>
</feature>
<dbReference type="OrthoDB" id="60033at2759"/>
<feature type="region of interest" description="Disordered" evidence="8">
    <location>
        <begin position="540"/>
        <end position="569"/>
    </location>
</feature>
<comment type="subcellular location">
    <subcellularLocation>
        <location evidence="1">Nucleus</location>
    </subcellularLocation>
</comment>
<feature type="compositionally biased region" description="Polar residues" evidence="8">
    <location>
        <begin position="550"/>
        <end position="569"/>
    </location>
</feature>
<dbReference type="Pfam" id="PF00447">
    <property type="entry name" value="HSF_DNA-bind"/>
    <property type="match status" value="1"/>
</dbReference>
<dbReference type="Proteomes" id="UP000054560">
    <property type="component" value="Unassembled WGS sequence"/>
</dbReference>
<dbReference type="SMART" id="SM00415">
    <property type="entry name" value="HSF"/>
    <property type="match status" value="1"/>
</dbReference>
<evidence type="ECO:0000256" key="7">
    <source>
        <dbReference type="SAM" id="Coils"/>
    </source>
</evidence>
<dbReference type="eggNOG" id="KOG0627">
    <property type="taxonomic scope" value="Eukaryota"/>
</dbReference>
<dbReference type="FunFam" id="1.10.10.10:FF:000027">
    <property type="entry name" value="Heat shock transcription factor 1"/>
    <property type="match status" value="1"/>
</dbReference>
<gene>
    <name evidence="10" type="ORF">SARC_01076</name>
</gene>
<dbReference type="AlphaFoldDB" id="A0A0L0GET4"/>
<feature type="compositionally biased region" description="Gly residues" evidence="8">
    <location>
        <begin position="593"/>
        <end position="602"/>
    </location>
</feature>
<feature type="compositionally biased region" description="Basic residues" evidence="8">
    <location>
        <begin position="996"/>
        <end position="1005"/>
    </location>
</feature>
<protein>
    <recommendedName>
        <fullName evidence="9">HSF-type DNA-binding domain-containing protein</fullName>
    </recommendedName>
</protein>
<keyword evidence="11" id="KW-1185">Reference proteome</keyword>
<reference evidence="10 11" key="1">
    <citation type="submission" date="2011-02" db="EMBL/GenBank/DDBJ databases">
        <title>The Genome Sequence of Sphaeroforma arctica JP610.</title>
        <authorList>
            <consortium name="The Broad Institute Genome Sequencing Platform"/>
            <person name="Russ C."/>
            <person name="Cuomo C."/>
            <person name="Young S.K."/>
            <person name="Zeng Q."/>
            <person name="Gargeya S."/>
            <person name="Alvarado L."/>
            <person name="Berlin A."/>
            <person name="Chapman S.B."/>
            <person name="Chen Z."/>
            <person name="Freedman E."/>
            <person name="Gellesch M."/>
            <person name="Goldberg J."/>
            <person name="Griggs A."/>
            <person name="Gujja S."/>
            <person name="Heilman E."/>
            <person name="Heiman D."/>
            <person name="Howarth C."/>
            <person name="Mehta T."/>
            <person name="Neiman D."/>
            <person name="Pearson M."/>
            <person name="Roberts A."/>
            <person name="Saif S."/>
            <person name="Shea T."/>
            <person name="Shenoy N."/>
            <person name="Sisk P."/>
            <person name="Stolte C."/>
            <person name="Sykes S."/>
            <person name="White J."/>
            <person name="Yandava C."/>
            <person name="Burger G."/>
            <person name="Gray M.W."/>
            <person name="Holland P.W.H."/>
            <person name="King N."/>
            <person name="Lang F.B.F."/>
            <person name="Roger A.J."/>
            <person name="Ruiz-Trillo I."/>
            <person name="Haas B."/>
            <person name="Nusbaum C."/>
            <person name="Birren B."/>
        </authorList>
    </citation>
    <scope>NUCLEOTIDE SEQUENCE [LARGE SCALE GENOMIC DNA]</scope>
    <source>
        <strain evidence="10 11">JP610</strain>
    </source>
</reference>
<dbReference type="InterPro" id="IPR000232">
    <property type="entry name" value="HSF_DNA-bd"/>
</dbReference>
<dbReference type="PANTHER" id="PTHR10015">
    <property type="entry name" value="HEAT SHOCK TRANSCRIPTION FACTOR"/>
    <property type="match status" value="1"/>
</dbReference>
<feature type="compositionally biased region" description="Acidic residues" evidence="8">
    <location>
        <begin position="977"/>
        <end position="992"/>
    </location>
</feature>
<evidence type="ECO:0000256" key="6">
    <source>
        <dbReference type="RuleBase" id="RU004020"/>
    </source>
</evidence>
<evidence type="ECO:0000256" key="1">
    <source>
        <dbReference type="ARBA" id="ARBA00004123"/>
    </source>
</evidence>
<keyword evidence="2" id="KW-0805">Transcription regulation</keyword>
<evidence type="ECO:0000256" key="3">
    <source>
        <dbReference type="ARBA" id="ARBA00023125"/>
    </source>
</evidence>
<dbReference type="GO" id="GO:0043565">
    <property type="term" value="F:sequence-specific DNA binding"/>
    <property type="evidence" value="ECO:0007669"/>
    <property type="project" value="InterPro"/>
</dbReference>
<accession>A0A0L0GET4</accession>
<proteinExistence type="inferred from homology"/>
<organism evidence="10 11">
    <name type="scientific">Sphaeroforma arctica JP610</name>
    <dbReference type="NCBI Taxonomy" id="667725"/>
    <lineage>
        <taxon>Eukaryota</taxon>
        <taxon>Ichthyosporea</taxon>
        <taxon>Ichthyophonida</taxon>
        <taxon>Sphaeroforma</taxon>
    </lineage>
</organism>
<feature type="compositionally biased region" description="Polar residues" evidence="8">
    <location>
        <begin position="343"/>
        <end position="356"/>
    </location>
</feature>
<dbReference type="GO" id="GO:0003700">
    <property type="term" value="F:DNA-binding transcription factor activity"/>
    <property type="evidence" value="ECO:0007669"/>
    <property type="project" value="InterPro"/>
</dbReference>
<dbReference type="GeneID" id="25901580"/>
<evidence type="ECO:0000313" key="11">
    <source>
        <dbReference type="Proteomes" id="UP000054560"/>
    </source>
</evidence>
<evidence type="ECO:0000256" key="4">
    <source>
        <dbReference type="ARBA" id="ARBA00023163"/>
    </source>
</evidence>
<sequence length="1005" mass="109171">MGATGTLAADGKSAKALAQPTPFLRKLYHMVDDANSNNCIGWNDQGDGFNLVNAESFAKDILPHYFKHNNFATFVRQLNMYDFSKVMAPQKGIVQPGEFHAWRFTHPSFRRGHPELLVNIHRKTHSTTANKVKVESSVDVDELAKQFQQIRTENEQMKKEVAQLKQETSDLRSQNQALMSSSIMSISKSHEVHSSIEKILKFLASVYSHDFIRQQLESQPNQSNTIMQMFQTATQQHGTYTQAQAHAHNNSNVTAYDEDTPLFGMSNSLVPFAIESAPNDVEMSIEGDGNDRFISADSTPAVQPRSTTSHRLRTSTQPEVHMLSNTSSLSDTNSIDGDRIGMSSGTGMKQANQTRKSAGLKAKASPSTKGKKITRQKSNTAANTDTSSLTADRNNQLVLAYSHPHLDLIRQTQQHLQQQQMEIDRQRIQLQLSMQQSASNQQKPFAAGQGKGGTHAMGDLYTKQDSGLNRLSNDLDIIYAQTDTFNRNSAGGLAAVNSSLGANAPGSVGNDPVMYSVSSPPEDNTATADRNSIGVQRLNSGNDVSERRSSTMSMGVNEAPESTNSLGIGGNQSVAAGGLNKDTSTLDRSGSTLSGGLGGNGLGMGMATPQWQTAPNANTDNLMNTNVNTNFGKQPQGVQLTQQQQMQRQYLRNMQQQQQLQQMKAQQQTQQLRQPQSQQTLQTLQAQQKIQQQQQLQLLQQQQQHNQHLLQQARQGDAKTQGNEAAYGTSMLPQNEQTQAARPTSAHYSGVQPVVTTPPQLNETGLAQLAAGGKDGEFIYSPLPPLMGDGDAQMNPLLSQIDGNGGLDMGSNIDSTFDMDEYENMFNMADSIDLSSIPDLTGATTQQQLATLNPNANPNMINNTSTNPYAGSDGLLSSSPSTIYSTNGNTNNNINPHTDALTRTSTGSSVDMRTFSVPSLNTPLELGQTNASISPAAGTGLNVDNAGHIPIPRARAGSVKSPRLSLHSIRSPTAEALEMESDTKSDDDDDLEGMSHQRKRKRGVQ</sequence>
<dbReference type="SUPFAM" id="SSF46785">
    <property type="entry name" value="Winged helix' DNA-binding domain"/>
    <property type="match status" value="1"/>
</dbReference>
<dbReference type="STRING" id="667725.A0A0L0GET4"/>
<feature type="compositionally biased region" description="Polar residues" evidence="8">
    <location>
        <begin position="376"/>
        <end position="389"/>
    </location>
</feature>
<dbReference type="InterPro" id="IPR036390">
    <property type="entry name" value="WH_DNA-bd_sf"/>
</dbReference>
<keyword evidence="4" id="KW-0804">Transcription</keyword>
<dbReference type="EMBL" id="KQ241636">
    <property type="protein sequence ID" value="KNC86783.1"/>
    <property type="molecule type" value="Genomic_DNA"/>
</dbReference>
<keyword evidence="7" id="KW-0175">Coiled coil</keyword>